<proteinExistence type="predicted"/>
<keyword evidence="2" id="KW-1185">Reference proteome</keyword>
<evidence type="ECO:0000313" key="2">
    <source>
        <dbReference type="Proteomes" id="UP001365542"/>
    </source>
</evidence>
<reference evidence="1 2" key="1">
    <citation type="submission" date="2019-10" db="EMBL/GenBank/DDBJ databases">
        <authorList>
            <person name="Palmer J.M."/>
        </authorList>
    </citation>
    <scope>NUCLEOTIDE SEQUENCE [LARGE SCALE GENOMIC DNA]</scope>
    <source>
        <strain evidence="1 2">TWF694</strain>
    </source>
</reference>
<sequence>MPLQRGVIMSFPQGGRCGAQAEKKKTCTGPDILFTTGTTTAAVWIEKAGVSIQLLLFAVLFLTLSRPDHKSWKFESWHGKARGKGFVHKGSLCDSFGGSLSLGWVFAWLEKLNLSKKTSGCAKVKHACCGDIQE</sequence>
<dbReference type="EMBL" id="JAVHJO010000016">
    <property type="protein sequence ID" value="KAK6526266.1"/>
    <property type="molecule type" value="Genomic_DNA"/>
</dbReference>
<comment type="caution">
    <text evidence="1">The sequence shown here is derived from an EMBL/GenBank/DDBJ whole genome shotgun (WGS) entry which is preliminary data.</text>
</comment>
<name>A0AAV9WTW6_9PEZI</name>
<organism evidence="1 2">
    <name type="scientific">Orbilia ellipsospora</name>
    <dbReference type="NCBI Taxonomy" id="2528407"/>
    <lineage>
        <taxon>Eukaryota</taxon>
        <taxon>Fungi</taxon>
        <taxon>Dikarya</taxon>
        <taxon>Ascomycota</taxon>
        <taxon>Pezizomycotina</taxon>
        <taxon>Orbiliomycetes</taxon>
        <taxon>Orbiliales</taxon>
        <taxon>Orbiliaceae</taxon>
        <taxon>Orbilia</taxon>
    </lineage>
</organism>
<accession>A0AAV9WTW6</accession>
<evidence type="ECO:0000313" key="1">
    <source>
        <dbReference type="EMBL" id="KAK6526266.1"/>
    </source>
</evidence>
<dbReference type="AlphaFoldDB" id="A0AAV9WTW6"/>
<protein>
    <submittedName>
        <fullName evidence="1">Uncharacterized protein</fullName>
    </submittedName>
</protein>
<dbReference type="Proteomes" id="UP001365542">
    <property type="component" value="Unassembled WGS sequence"/>
</dbReference>
<gene>
    <name evidence="1" type="ORF">TWF694_004870</name>
</gene>